<dbReference type="GO" id="GO:0006417">
    <property type="term" value="P:regulation of translation"/>
    <property type="evidence" value="ECO:0007669"/>
    <property type="project" value="TreeGrafter"/>
</dbReference>
<dbReference type="EMBL" id="PITK01000744">
    <property type="protein sequence ID" value="TBU12473.1"/>
    <property type="molecule type" value="Genomic_DNA"/>
</dbReference>
<dbReference type="AlphaFoldDB" id="A0A4Q9LUX5"/>
<dbReference type="STRING" id="1176355.A0A4Q9LUX5"/>
<dbReference type="PANTHER" id="PTHR13389:SF0">
    <property type="entry name" value="PUMILIO HOMOLOG 3"/>
    <property type="match status" value="1"/>
</dbReference>
<comment type="caution">
    <text evidence="2">The sequence shown here is derived from an EMBL/GenBank/DDBJ whole genome shotgun (WGS) entry which is preliminary data.</text>
</comment>
<dbReference type="Proteomes" id="UP000292282">
    <property type="component" value="Unassembled WGS sequence"/>
</dbReference>
<dbReference type="PANTHER" id="PTHR13389">
    <property type="entry name" value="PUMILIO HOMOLOG 3"/>
    <property type="match status" value="1"/>
</dbReference>
<sequence length="793" mass="93914">MKVKEIKTKVTHKRKQKNKNEVKKHKKNSENRDNRTKEDRSNRGDIIKSRREDGRQDKQSKERHSKERHIKDGHNIQRHRKEGHNIQRQSKEGHSNERQSKERHIKEKHTKDTSKPSKHNKERGNKDKHTKDIPKPSKHNKDEKTKENRKKNSNESLDDVESDVKKEWEKARLKNISSSERNISINLIYKKMKGKFSKASRRRDFSKLIQSLIKYGNVEIYTNIFEEIKDKIIELTCCRYGRFIIEKFITRNFKIREKIGNIFKKNCKILICDRIGISIFNNLYLSLKYHERNEIIKSLMGNEINLLFNKNKLDEIPIEKIKLNEIYYKITRKGITNYQIAHDIIFYHLKTLNENEQEAVLKELKEFMVDLLHTRSGIKISDKILLKSFDKKEILKNLKPYFNKIVMDSNGVIFYLRVMSICNEKDLQKYFYKNLRKNFKELFLHKNSSLLYFFILNKEKKYFPMLFNEIQSENEIINFEANIFNKSNNKLESKEEDSKAKEINDKEIDTNEINDSVINSKETEVKDKEINNKVTEVKDKDTNEILKKETDTNNKISKNTTAFLIQKMEKYILKNLKNCILNERFIIVVELCKRNEEIFKEVIFILKEEINKNILNDNYGVMFVAALKKITLIEVGITSQDSLQIVETEKLRKYDLLANELGLIYKCSVEIIPYVMTWDGIETKYHKSHLKRLEIPMNVEAYIQSIVLKKTVETISFDRRRGLESGLNAEESWERASMGVIMRSEMHEEPIPPLKEAKREEDGVKILKPKNNTPLISQGGTTLEEPTNNINKE</sequence>
<evidence type="ECO:0000256" key="1">
    <source>
        <dbReference type="SAM" id="MobiDB-lite"/>
    </source>
</evidence>
<feature type="compositionally biased region" description="Basic and acidic residues" evidence="1">
    <location>
        <begin position="83"/>
        <end position="115"/>
    </location>
</feature>
<feature type="region of interest" description="Disordered" evidence="1">
    <location>
        <begin position="1"/>
        <end position="161"/>
    </location>
</feature>
<evidence type="ECO:0008006" key="4">
    <source>
        <dbReference type="Google" id="ProtNLM"/>
    </source>
</evidence>
<keyword evidence="3" id="KW-1185">Reference proteome</keyword>
<protein>
    <recommendedName>
        <fullName evidence="4">PUM-HD domain-containing protein</fullName>
    </recommendedName>
</protein>
<evidence type="ECO:0000313" key="3">
    <source>
        <dbReference type="Proteomes" id="UP000292282"/>
    </source>
</evidence>
<dbReference type="InterPro" id="IPR011989">
    <property type="entry name" value="ARM-like"/>
</dbReference>
<dbReference type="VEuPathDB" id="MicrosporidiaDB:CWI38_0744p0030"/>
<accession>A0A4Q9LUX5</accession>
<dbReference type="InterPro" id="IPR040059">
    <property type="entry name" value="PUM3"/>
</dbReference>
<feature type="region of interest" description="Disordered" evidence="1">
    <location>
        <begin position="751"/>
        <end position="793"/>
    </location>
</feature>
<organism evidence="2 3">
    <name type="scientific">Hamiltosporidium tvaerminnensis</name>
    <dbReference type="NCBI Taxonomy" id="1176355"/>
    <lineage>
        <taxon>Eukaryota</taxon>
        <taxon>Fungi</taxon>
        <taxon>Fungi incertae sedis</taxon>
        <taxon>Microsporidia</taxon>
        <taxon>Dubosqiidae</taxon>
        <taxon>Hamiltosporidium</taxon>
    </lineage>
</organism>
<gene>
    <name evidence="2" type="ORF">CWI38_0744p0030</name>
</gene>
<dbReference type="GO" id="GO:0003729">
    <property type="term" value="F:mRNA binding"/>
    <property type="evidence" value="ECO:0007669"/>
    <property type="project" value="TreeGrafter"/>
</dbReference>
<evidence type="ECO:0000313" key="2">
    <source>
        <dbReference type="EMBL" id="TBU12473.1"/>
    </source>
</evidence>
<feature type="compositionally biased region" description="Basic and acidic residues" evidence="1">
    <location>
        <begin position="751"/>
        <end position="765"/>
    </location>
</feature>
<reference evidence="2 3" key="1">
    <citation type="submission" date="2017-12" db="EMBL/GenBank/DDBJ databases">
        <authorList>
            <person name="Pombert J.-F."/>
            <person name="Haag K.L."/>
            <person name="Ebert D."/>
        </authorList>
    </citation>
    <scope>NUCLEOTIDE SEQUENCE [LARGE SCALE GENOMIC DNA]</scope>
    <source>
        <strain evidence="2">IL-G-3</strain>
    </source>
</reference>
<dbReference type="SUPFAM" id="SSF48371">
    <property type="entry name" value="ARM repeat"/>
    <property type="match status" value="1"/>
</dbReference>
<name>A0A4Q9LUX5_9MICR</name>
<dbReference type="InterPro" id="IPR016024">
    <property type="entry name" value="ARM-type_fold"/>
</dbReference>
<proteinExistence type="predicted"/>
<feature type="compositionally biased region" description="Basic and acidic residues" evidence="1">
    <location>
        <begin position="122"/>
        <end position="153"/>
    </location>
</feature>
<dbReference type="OrthoDB" id="2193727at2759"/>
<feature type="compositionally biased region" description="Basic residues" evidence="1">
    <location>
        <begin position="9"/>
        <end position="27"/>
    </location>
</feature>
<feature type="compositionally biased region" description="Polar residues" evidence="1">
    <location>
        <begin position="770"/>
        <end position="793"/>
    </location>
</feature>
<feature type="non-terminal residue" evidence="2">
    <location>
        <position position="793"/>
    </location>
</feature>
<dbReference type="Gene3D" id="1.25.10.10">
    <property type="entry name" value="Leucine-rich Repeat Variant"/>
    <property type="match status" value="1"/>
</dbReference>
<dbReference type="GO" id="GO:0005730">
    <property type="term" value="C:nucleolus"/>
    <property type="evidence" value="ECO:0007669"/>
    <property type="project" value="TreeGrafter"/>
</dbReference>
<feature type="compositionally biased region" description="Basic and acidic residues" evidence="1">
    <location>
        <begin position="28"/>
        <end position="75"/>
    </location>
</feature>